<dbReference type="PROSITE" id="PS51462">
    <property type="entry name" value="NUDIX"/>
    <property type="match status" value="1"/>
</dbReference>
<accession>A0A6C0BKE9</accession>
<dbReference type="InterPro" id="IPR020084">
    <property type="entry name" value="NUDIX_hydrolase_CS"/>
</dbReference>
<dbReference type="GO" id="GO:0016787">
    <property type="term" value="F:hydrolase activity"/>
    <property type="evidence" value="ECO:0007669"/>
    <property type="project" value="UniProtKB-KW"/>
</dbReference>
<dbReference type="PROSITE" id="PS00893">
    <property type="entry name" value="NUDIX_BOX"/>
    <property type="match status" value="1"/>
</dbReference>
<dbReference type="EMBL" id="MN739167">
    <property type="protein sequence ID" value="QHS92039.1"/>
    <property type="molecule type" value="Genomic_DNA"/>
</dbReference>
<dbReference type="InterPro" id="IPR015797">
    <property type="entry name" value="NUDIX_hydrolase-like_dom_sf"/>
</dbReference>
<feature type="domain" description="Nudix hydrolase" evidence="2">
    <location>
        <begin position="23"/>
        <end position="265"/>
    </location>
</feature>
<name>A0A6C0BKE9_9ZZZZ</name>
<reference evidence="3" key="1">
    <citation type="journal article" date="2020" name="Nature">
        <title>Giant virus diversity and host interactions through global metagenomics.</title>
        <authorList>
            <person name="Schulz F."/>
            <person name="Roux S."/>
            <person name="Paez-Espino D."/>
            <person name="Jungbluth S."/>
            <person name="Walsh D.A."/>
            <person name="Denef V.J."/>
            <person name="McMahon K.D."/>
            <person name="Konstantinidis K.T."/>
            <person name="Eloe-Fadrosh E.A."/>
            <person name="Kyrpides N.C."/>
            <person name="Woyke T."/>
        </authorList>
    </citation>
    <scope>NUCLEOTIDE SEQUENCE</scope>
    <source>
        <strain evidence="3">GVMAG-M-3300013285-6</strain>
    </source>
</reference>
<organism evidence="3">
    <name type="scientific">viral metagenome</name>
    <dbReference type="NCBI Taxonomy" id="1070528"/>
    <lineage>
        <taxon>unclassified sequences</taxon>
        <taxon>metagenomes</taxon>
        <taxon>organismal metagenomes</taxon>
    </lineage>
</organism>
<dbReference type="GO" id="GO:0005737">
    <property type="term" value="C:cytoplasm"/>
    <property type="evidence" value="ECO:0007669"/>
    <property type="project" value="TreeGrafter"/>
</dbReference>
<protein>
    <recommendedName>
        <fullName evidence="2">Nudix hydrolase domain-containing protein</fullName>
    </recommendedName>
</protein>
<dbReference type="PANTHER" id="PTHR23114:SF17">
    <property type="entry name" value="M7GPPPN-MRNA HYDROLASE"/>
    <property type="match status" value="1"/>
</dbReference>
<keyword evidence="1" id="KW-0378">Hydrolase</keyword>
<dbReference type="AlphaFoldDB" id="A0A6C0BKE9"/>
<dbReference type="Pfam" id="PF00293">
    <property type="entry name" value="NUDIX"/>
    <property type="match status" value="1"/>
</dbReference>
<evidence type="ECO:0000313" key="3">
    <source>
        <dbReference type="EMBL" id="QHS92039.1"/>
    </source>
</evidence>
<evidence type="ECO:0000259" key="2">
    <source>
        <dbReference type="PROSITE" id="PS51462"/>
    </source>
</evidence>
<evidence type="ECO:0000256" key="1">
    <source>
        <dbReference type="ARBA" id="ARBA00022801"/>
    </source>
</evidence>
<dbReference type="Gene3D" id="3.90.79.10">
    <property type="entry name" value="Nucleoside Triphosphate Pyrophosphohydrolase"/>
    <property type="match status" value="1"/>
</dbReference>
<sequence length="277" mass="32123">MAPITSYGMIIFRVKGGWNQSKELVQNMSSISGLEHSVQNIQYLLIQRKDSLGFVDIMRGKYKVDDVDYIMNQLNGLTAVEKDKLLNVPFDTLWKDLWGIDPDAPSHSYRNEKEVAKGKLDILRTGLKHSETGEEIKLDYLMAKVKTSWVTPEWGFPKGRRDHNESEFTCALREVFEETGLTDKDICFIRNLLPIQETFFGTNRLHYCHKYYLSYMEKEKDISIDPANKMMVREIGNIGWFSLEEALDRIRPDNVEKKEILLKASSLLRNYCPLILS</sequence>
<dbReference type="InterPro" id="IPR000086">
    <property type="entry name" value="NUDIX_hydrolase_dom"/>
</dbReference>
<dbReference type="SUPFAM" id="SSF55811">
    <property type="entry name" value="Nudix"/>
    <property type="match status" value="1"/>
</dbReference>
<proteinExistence type="predicted"/>
<dbReference type="PANTHER" id="PTHR23114">
    <property type="entry name" value="M7GPPPN-MRNA HYDROLASE"/>
    <property type="match status" value="1"/>
</dbReference>